<feature type="domain" description="TonB-dependent receptor plug" evidence="2">
    <location>
        <begin position="390"/>
        <end position="455"/>
    </location>
</feature>
<evidence type="ECO:0000259" key="4">
    <source>
        <dbReference type="Pfam" id="PF13600"/>
    </source>
</evidence>
<dbReference type="SUPFAM" id="SSF49464">
    <property type="entry name" value="Carboxypeptidase regulatory domain-like"/>
    <property type="match status" value="1"/>
</dbReference>
<evidence type="ECO:0000313" key="6">
    <source>
        <dbReference type="Proteomes" id="UP001143543"/>
    </source>
</evidence>
<dbReference type="InterPro" id="IPR008969">
    <property type="entry name" value="CarboxyPept-like_regulatory"/>
</dbReference>
<dbReference type="PANTHER" id="PTHR31005:SF8">
    <property type="entry name" value="DUF4139 DOMAIN-CONTAINING PROTEIN"/>
    <property type="match status" value="1"/>
</dbReference>
<keyword evidence="6" id="KW-1185">Reference proteome</keyword>
<dbReference type="InterPro" id="IPR025554">
    <property type="entry name" value="DUF4140"/>
</dbReference>
<dbReference type="InterPro" id="IPR037291">
    <property type="entry name" value="DUF4139"/>
</dbReference>
<dbReference type="SUPFAM" id="SSF56935">
    <property type="entry name" value="Porins"/>
    <property type="match status" value="1"/>
</dbReference>
<dbReference type="Pfam" id="PF13598">
    <property type="entry name" value="DUF4139"/>
    <property type="match status" value="1"/>
</dbReference>
<dbReference type="Pfam" id="PF13600">
    <property type="entry name" value="DUF4140"/>
    <property type="match status" value="1"/>
</dbReference>
<dbReference type="InterPro" id="IPR037066">
    <property type="entry name" value="Plug_dom_sf"/>
</dbReference>
<dbReference type="Gene3D" id="2.60.40.1120">
    <property type="entry name" value="Carboxypeptidase-like, regulatory domain"/>
    <property type="match status" value="1"/>
</dbReference>
<proteinExistence type="predicted"/>
<feature type="coiled-coil region" evidence="1">
    <location>
        <begin position="84"/>
        <end position="111"/>
    </location>
</feature>
<organism evidence="5 6">
    <name type="scientific">Neptunitalea lumnitzerae</name>
    <dbReference type="NCBI Taxonomy" id="2965509"/>
    <lineage>
        <taxon>Bacteria</taxon>
        <taxon>Pseudomonadati</taxon>
        <taxon>Bacteroidota</taxon>
        <taxon>Flavobacteriia</taxon>
        <taxon>Flavobacteriales</taxon>
        <taxon>Flavobacteriaceae</taxon>
        <taxon>Neptunitalea</taxon>
    </lineage>
</organism>
<dbReference type="EMBL" id="BRVO01000002">
    <property type="protein sequence ID" value="GLB49690.1"/>
    <property type="molecule type" value="Genomic_DNA"/>
</dbReference>
<dbReference type="NCBIfam" id="TIGR02231">
    <property type="entry name" value="mucoidy inhibitor MuiA family protein"/>
    <property type="match status" value="2"/>
</dbReference>
<dbReference type="InterPro" id="IPR012910">
    <property type="entry name" value="Plug_dom"/>
</dbReference>
<name>A0ABQ5MJX1_9FLAO</name>
<keyword evidence="1" id="KW-0175">Coiled coil</keyword>
<feature type="domain" description="DUF4140" evidence="4">
    <location>
        <begin position="17"/>
        <end position="115"/>
    </location>
</feature>
<evidence type="ECO:0008006" key="7">
    <source>
        <dbReference type="Google" id="ProtNLM"/>
    </source>
</evidence>
<dbReference type="PANTHER" id="PTHR31005">
    <property type="entry name" value="DUF4139 DOMAIN-CONTAINING PROTEIN"/>
    <property type="match status" value="1"/>
</dbReference>
<gene>
    <name evidence="5" type="ORF">Y10_20580</name>
</gene>
<comment type="caution">
    <text evidence="5">The sequence shown here is derived from an EMBL/GenBank/DDBJ whole genome shotgun (WGS) entry which is preliminary data.</text>
</comment>
<dbReference type="Pfam" id="PF13715">
    <property type="entry name" value="CarbopepD_reg_2"/>
    <property type="match status" value="1"/>
</dbReference>
<dbReference type="Gene3D" id="2.170.130.10">
    <property type="entry name" value="TonB-dependent receptor, plug domain"/>
    <property type="match status" value="1"/>
</dbReference>
<evidence type="ECO:0000259" key="2">
    <source>
        <dbReference type="Pfam" id="PF07715"/>
    </source>
</evidence>
<reference evidence="5" key="1">
    <citation type="submission" date="2022-07" db="EMBL/GenBank/DDBJ databases">
        <title>Taxonomy of Novel Oxalotrophic and Methylotrophic Bacteria.</title>
        <authorList>
            <person name="Sahin N."/>
            <person name="Tani A."/>
        </authorList>
    </citation>
    <scope>NUCLEOTIDE SEQUENCE</scope>
    <source>
        <strain evidence="5">Y10</strain>
    </source>
</reference>
<evidence type="ECO:0000256" key="1">
    <source>
        <dbReference type="SAM" id="Coils"/>
    </source>
</evidence>
<dbReference type="Pfam" id="PF07715">
    <property type="entry name" value="Plug"/>
    <property type="match status" value="1"/>
</dbReference>
<evidence type="ECO:0000259" key="3">
    <source>
        <dbReference type="Pfam" id="PF13598"/>
    </source>
</evidence>
<evidence type="ECO:0000313" key="5">
    <source>
        <dbReference type="EMBL" id="GLB49690.1"/>
    </source>
</evidence>
<accession>A0ABQ5MJX1</accession>
<protein>
    <recommendedName>
        <fullName evidence="7">Mucoidy inhibitor MuiA family protein</fullName>
    </recommendedName>
</protein>
<feature type="domain" description="DUF4139" evidence="3">
    <location>
        <begin position="199"/>
        <end position="663"/>
    </location>
</feature>
<dbReference type="InterPro" id="IPR011935">
    <property type="entry name" value="CHP02231"/>
</dbReference>
<dbReference type="Proteomes" id="UP001143543">
    <property type="component" value="Unassembled WGS sequence"/>
</dbReference>
<sequence length="670" mass="74943">MWSQHTAKETESTITNATIYLSGAQIERTSTILTTKGETSFEFTNLSPFIDENSIQISGLKSATISAMNFTTTHVFNKKDSKRITELTALMKEKEHNIALINNNLKGLVEEENLLNNNRKLLSSENSSLEKLQEMATYYRERMTKIANETYNYATQKDSLQEIVNTYEKELTQLSSKNKDVKGVLTLKINSDKTESIAIHIKYNVSNAGWFPVYDIKTNSTESDLDIFFKAHVYQDTGEDWENVKVTLSTADPTVPTEQPEMNPHYLNFISRYTYNETKAKGNSATKYNPFIKEVFGVITDADGLPLPGATVLIEGTNQGTTTDFDGRYNLPVTHGENLTVSYVGFKTQTTPIYGPLINMTMEMDANQLEEVVIAGYGTNRDKSVTKALTGSVAGVSIREFGSVNNTVEPLYVIDGEIADKSTFENISQNNIASINVLKGADASAIYGARTAEGVVVLTTKNVITDQNITSVEYKIKQPQHIKSIMEISVIDIEKMEVSADYEYVAAPVLDENVYLTATLTNWKDLKLLPGQCNIYFSGVYVGKSYLNPYETKENLTLSLGVAPSITVKRTLDTNFKSTPFIGNNRIVNRAYTIALHNTGSKPVTVKLKDRIPVSENKEIKVNDITYDADNYTEEKGLLEWTIPINAGERTEKHLSYEIRYPKEKKVNLN</sequence>